<comment type="subcellular location">
    <subcellularLocation>
        <location evidence="1">Cytoplasm</location>
    </subcellularLocation>
</comment>
<evidence type="ECO:0000256" key="8">
    <source>
        <dbReference type="ARBA" id="ARBA00022705"/>
    </source>
</evidence>
<evidence type="ECO:0000256" key="3">
    <source>
        <dbReference type="ARBA" id="ARBA00012417"/>
    </source>
</evidence>
<dbReference type="NCBIfam" id="NF004225">
    <property type="entry name" value="PRK05672.1"/>
    <property type="match status" value="1"/>
</dbReference>
<evidence type="ECO:0000256" key="2">
    <source>
        <dbReference type="ARBA" id="ARBA00007391"/>
    </source>
</evidence>
<gene>
    <name evidence="14" type="ORF">H7849_04455</name>
</gene>
<dbReference type="PANTHER" id="PTHR32294:SF4">
    <property type="entry name" value="ERROR-PRONE DNA POLYMERASE"/>
    <property type="match status" value="1"/>
</dbReference>
<dbReference type="InterPro" id="IPR003141">
    <property type="entry name" value="Pol/His_phosphatase_N"/>
</dbReference>
<keyword evidence="11" id="KW-0234">DNA repair</keyword>
<dbReference type="CDD" id="cd04485">
    <property type="entry name" value="DnaE_OBF"/>
    <property type="match status" value="1"/>
</dbReference>
<name>A0A7G8BL05_9BACT</name>
<dbReference type="GO" id="GO:0006281">
    <property type="term" value="P:DNA repair"/>
    <property type="evidence" value="ECO:0007669"/>
    <property type="project" value="UniProtKB-KW"/>
</dbReference>
<reference evidence="14 15" key="1">
    <citation type="submission" date="2020-08" db="EMBL/GenBank/DDBJ databases">
        <title>Edaphobacter telluris sp. nov. and Acidobacterium dinghuensis sp. nov., two acidobacteria isolated from forest soil.</title>
        <authorList>
            <person name="Fu J."/>
            <person name="Qiu L."/>
        </authorList>
    </citation>
    <scope>NUCLEOTIDE SEQUENCE [LARGE SCALE GENOMIC DNA]</scope>
    <source>
        <strain evidence="14">4Y35</strain>
    </source>
</reference>
<dbReference type="GO" id="GO:0008408">
    <property type="term" value="F:3'-5' exonuclease activity"/>
    <property type="evidence" value="ECO:0007669"/>
    <property type="project" value="InterPro"/>
</dbReference>
<dbReference type="EC" id="2.7.7.7" evidence="3"/>
<organism evidence="14 15">
    <name type="scientific">Alloacidobacterium dinghuense</name>
    <dbReference type="NCBI Taxonomy" id="2763107"/>
    <lineage>
        <taxon>Bacteria</taxon>
        <taxon>Pseudomonadati</taxon>
        <taxon>Acidobacteriota</taxon>
        <taxon>Terriglobia</taxon>
        <taxon>Terriglobales</taxon>
        <taxon>Acidobacteriaceae</taxon>
        <taxon>Alloacidobacterium</taxon>
    </lineage>
</organism>
<keyword evidence="10" id="KW-0239">DNA-directed DNA polymerase</keyword>
<keyword evidence="9" id="KW-0227">DNA damage</keyword>
<evidence type="ECO:0000256" key="11">
    <source>
        <dbReference type="ARBA" id="ARBA00023204"/>
    </source>
</evidence>
<evidence type="ECO:0000256" key="12">
    <source>
        <dbReference type="ARBA" id="ARBA00049244"/>
    </source>
</evidence>
<dbReference type="InterPro" id="IPR011708">
    <property type="entry name" value="DNA_pol3_alpha_NTPase_dom"/>
</dbReference>
<comment type="similarity">
    <text evidence="2">Belongs to the DNA polymerase type-C family. DnaE2 subfamily.</text>
</comment>
<dbReference type="AlphaFoldDB" id="A0A7G8BL05"/>
<dbReference type="SMART" id="SM00481">
    <property type="entry name" value="POLIIIAc"/>
    <property type="match status" value="1"/>
</dbReference>
<evidence type="ECO:0000256" key="7">
    <source>
        <dbReference type="ARBA" id="ARBA00022695"/>
    </source>
</evidence>
<keyword evidence="6 14" id="KW-0808">Transferase</keyword>
<dbReference type="KEGG" id="adin:H7849_04455"/>
<dbReference type="HAMAP" id="MF_01902">
    <property type="entry name" value="DNApol_error_prone"/>
    <property type="match status" value="1"/>
</dbReference>
<dbReference type="Pfam" id="PF14579">
    <property type="entry name" value="HHH_6"/>
    <property type="match status" value="1"/>
</dbReference>
<evidence type="ECO:0000256" key="6">
    <source>
        <dbReference type="ARBA" id="ARBA00022679"/>
    </source>
</evidence>
<dbReference type="NCBIfam" id="TIGR00594">
    <property type="entry name" value="polc"/>
    <property type="match status" value="1"/>
</dbReference>
<evidence type="ECO:0000256" key="10">
    <source>
        <dbReference type="ARBA" id="ARBA00022932"/>
    </source>
</evidence>
<evidence type="ECO:0000256" key="5">
    <source>
        <dbReference type="ARBA" id="ARBA00022490"/>
    </source>
</evidence>
<evidence type="ECO:0000256" key="9">
    <source>
        <dbReference type="ARBA" id="ARBA00022763"/>
    </source>
</evidence>
<dbReference type="Gene3D" id="3.20.20.140">
    <property type="entry name" value="Metal-dependent hydrolases"/>
    <property type="match status" value="1"/>
</dbReference>
<feature type="domain" description="Polymerase/histidinol phosphatase N-terminal" evidence="13">
    <location>
        <begin position="5"/>
        <end position="72"/>
    </location>
</feature>
<dbReference type="GO" id="GO:0003887">
    <property type="term" value="F:DNA-directed DNA polymerase activity"/>
    <property type="evidence" value="ECO:0007669"/>
    <property type="project" value="UniProtKB-KW"/>
</dbReference>
<dbReference type="InterPro" id="IPR023073">
    <property type="entry name" value="DnaE2"/>
</dbReference>
<keyword evidence="7 14" id="KW-0548">Nucleotidyltransferase</keyword>
<dbReference type="Pfam" id="PF17657">
    <property type="entry name" value="DNA_pol3_finger"/>
    <property type="match status" value="1"/>
</dbReference>
<dbReference type="GO" id="GO:0005737">
    <property type="term" value="C:cytoplasm"/>
    <property type="evidence" value="ECO:0007669"/>
    <property type="project" value="UniProtKB-SubCell"/>
</dbReference>
<dbReference type="InterPro" id="IPR004013">
    <property type="entry name" value="PHP_dom"/>
</dbReference>
<dbReference type="InterPro" id="IPR004805">
    <property type="entry name" value="DnaE2/DnaE/PolC"/>
</dbReference>
<dbReference type="EMBL" id="CP060394">
    <property type="protein sequence ID" value="QNI33225.1"/>
    <property type="molecule type" value="Genomic_DNA"/>
</dbReference>
<dbReference type="Proteomes" id="UP000515312">
    <property type="component" value="Chromosome"/>
</dbReference>
<accession>A0A7G8BL05</accession>
<dbReference type="InterPro" id="IPR029460">
    <property type="entry name" value="DNAPol_HHH"/>
</dbReference>
<dbReference type="GO" id="GO:0003676">
    <property type="term" value="F:nucleic acid binding"/>
    <property type="evidence" value="ECO:0007669"/>
    <property type="project" value="InterPro"/>
</dbReference>
<dbReference type="InterPro" id="IPR004365">
    <property type="entry name" value="NA-bd_OB_tRNA"/>
</dbReference>
<sequence>MTDYVELHARSAFSFLEGASLPETLMACAADLGMPSMALLDRNGIYGAPRFHATGQKLGIKAHIGAETAVSGLGQRSGPPAYLPHKCPVEPVRLPLLVKSRAGYQNLCRLITRFKMRESTKAEGSALESDMKQFSKGLVCLTGGDEGPFAAALAGGGYDAALKVVENLVGIFGRRNVYIELQRHFNREEEHRNRAAVSIARSLNLPLLATGGISYATAYEREVMDVFTCIRHKKTLDTAGRLLANNSERHLRPANEMRQLFYDYPEAIANTKELSSRLQYEMNDLGYQFPGYPVPGGQTMDYFLREQVSKGILLRYLPKNNANLFIKAQKQAERELRLIEQLGLAGYFLIVWDIVQFCKRNSILVQGRGSAANSVVCYALEITAIDPVGMGLLFERFLSEERGEWPDIDMDLPSDTDRERAIQYIYKRYGELGAAMTANVTTYRGKSASREAGKVLGFDHGTLGRLTSLVGAWEWKGPDDTLENSFRAASFDLRHPRIAKYLELCTRMQDLPRNLSQHSGGMVICQGHLDSVVPLERASMPGRTVVQWDKEDCADMKIIKVDLLGLGMMAVMKDCVELVPRHYGDPLDLAQLPQDPEVYKTLQRADTVGMFQVESRAQMSALPRNKPEEFYDLVVQVAIIRPGPIVGKMMNPYMLRRQKRQEITYPHPLLEPVLKRTLGVPLFQEQLIRIAMVVAGFTGGEAEELRRAVGMRRSREKMKALEGKLRKGMTDKNVTPEAQEQIVQAISSFALYGFPESHAASFALIAYASAYIKQHYLAAFTCAMLNNQPMGFYSPSTLINDAKRHGLKVLPINVQHSEWQCALEELSDTERSKYSDRLALRWGLRYIKGLRQQTGDSITIARKADGPFISEYDLQRRVPGIRKSELTLLARAGALNWIGEKHHRRTALWRAERAGQPTGPLFEKVADACELDISTPLAAMTTEERLVTDFKLTGATSDKHPLSFHRERMNSLGITKAADLHRVKDGKPARTAGCVIARQRPGTASGFVFLSLEDESGISNVIIHPSLYEQNKIVVTSGKILLVEGTVQNQDGVVSVKASSIQRLAVSAVDVRSHDFH</sequence>
<keyword evidence="15" id="KW-1185">Reference proteome</keyword>
<dbReference type="Pfam" id="PF01336">
    <property type="entry name" value="tRNA_anti-codon"/>
    <property type="match status" value="1"/>
</dbReference>
<evidence type="ECO:0000256" key="4">
    <source>
        <dbReference type="ARBA" id="ARBA00017273"/>
    </source>
</evidence>
<protein>
    <recommendedName>
        <fullName evidence="4">Error-prone DNA polymerase</fullName>
        <ecNumber evidence="3">2.7.7.7</ecNumber>
    </recommendedName>
</protein>
<dbReference type="Gene3D" id="1.10.150.870">
    <property type="match status" value="1"/>
</dbReference>
<keyword evidence="8" id="KW-0235">DNA replication</keyword>
<dbReference type="InterPro" id="IPR040982">
    <property type="entry name" value="DNA_pol3_finger"/>
</dbReference>
<evidence type="ECO:0000313" key="14">
    <source>
        <dbReference type="EMBL" id="QNI33225.1"/>
    </source>
</evidence>
<dbReference type="PANTHER" id="PTHR32294">
    <property type="entry name" value="DNA POLYMERASE III SUBUNIT ALPHA"/>
    <property type="match status" value="1"/>
</dbReference>
<evidence type="ECO:0000313" key="15">
    <source>
        <dbReference type="Proteomes" id="UP000515312"/>
    </source>
</evidence>
<evidence type="ECO:0000256" key="1">
    <source>
        <dbReference type="ARBA" id="ARBA00004496"/>
    </source>
</evidence>
<dbReference type="Pfam" id="PF02811">
    <property type="entry name" value="PHP"/>
    <property type="match status" value="1"/>
</dbReference>
<evidence type="ECO:0000259" key="13">
    <source>
        <dbReference type="SMART" id="SM00481"/>
    </source>
</evidence>
<dbReference type="GO" id="GO:0006260">
    <property type="term" value="P:DNA replication"/>
    <property type="evidence" value="ECO:0007669"/>
    <property type="project" value="UniProtKB-KW"/>
</dbReference>
<proteinExistence type="inferred from homology"/>
<dbReference type="RefSeq" id="WP_186744475.1">
    <property type="nucleotide sequence ID" value="NZ_CP060394.1"/>
</dbReference>
<dbReference type="Pfam" id="PF07733">
    <property type="entry name" value="DNA_pol3_alpha"/>
    <property type="match status" value="1"/>
</dbReference>
<comment type="catalytic activity">
    <reaction evidence="12">
        <text>DNA(n) + a 2'-deoxyribonucleoside 5'-triphosphate = DNA(n+1) + diphosphate</text>
        <dbReference type="Rhea" id="RHEA:22508"/>
        <dbReference type="Rhea" id="RHEA-COMP:17339"/>
        <dbReference type="Rhea" id="RHEA-COMP:17340"/>
        <dbReference type="ChEBI" id="CHEBI:33019"/>
        <dbReference type="ChEBI" id="CHEBI:61560"/>
        <dbReference type="ChEBI" id="CHEBI:173112"/>
        <dbReference type="EC" id="2.7.7.7"/>
    </reaction>
</comment>
<keyword evidence="5" id="KW-0963">Cytoplasm</keyword>